<evidence type="ECO:0000313" key="3">
    <source>
        <dbReference type="EMBL" id="KAK4534581.1"/>
    </source>
</evidence>
<feature type="compositionally biased region" description="Basic and acidic residues" evidence="1">
    <location>
        <begin position="697"/>
        <end position="716"/>
    </location>
</feature>
<feature type="compositionally biased region" description="Basic and acidic residues" evidence="1">
    <location>
        <begin position="288"/>
        <end position="299"/>
    </location>
</feature>
<dbReference type="AlphaFoldDB" id="A0AAV9IR84"/>
<name>A0AAV9IR84_CYACA</name>
<feature type="region of interest" description="Disordered" evidence="1">
    <location>
        <begin position="594"/>
        <end position="620"/>
    </location>
</feature>
<dbReference type="InterPro" id="IPR044288">
    <property type="entry name" value="ZNF598/HEL2"/>
</dbReference>
<gene>
    <name evidence="3" type="ORF">CDCA_CDCA02G0606</name>
</gene>
<feature type="region of interest" description="Disordered" evidence="1">
    <location>
        <begin position="664"/>
        <end position="743"/>
    </location>
</feature>
<comment type="caution">
    <text evidence="3">The sequence shown here is derived from an EMBL/GenBank/DDBJ whole genome shotgun (WGS) entry which is preliminary data.</text>
</comment>
<proteinExistence type="predicted"/>
<keyword evidence="4" id="KW-1185">Reference proteome</keyword>
<dbReference type="GO" id="GO:0072344">
    <property type="term" value="P:rescue of stalled ribosome"/>
    <property type="evidence" value="ECO:0007669"/>
    <property type="project" value="InterPro"/>
</dbReference>
<dbReference type="EMBL" id="JANCYW010000002">
    <property type="protein sequence ID" value="KAK4534581.1"/>
    <property type="molecule type" value="Genomic_DNA"/>
</dbReference>
<dbReference type="Pfam" id="PF23230">
    <property type="entry name" value="zf-C2H2_13"/>
    <property type="match status" value="1"/>
</dbReference>
<dbReference type="SMART" id="SM00355">
    <property type="entry name" value="ZnF_C2H2"/>
    <property type="match status" value="3"/>
</dbReference>
<dbReference type="Proteomes" id="UP001301350">
    <property type="component" value="Unassembled WGS sequence"/>
</dbReference>
<organism evidence="3 4">
    <name type="scientific">Cyanidium caldarium</name>
    <name type="common">Red alga</name>
    <dbReference type="NCBI Taxonomy" id="2771"/>
    <lineage>
        <taxon>Eukaryota</taxon>
        <taxon>Rhodophyta</taxon>
        <taxon>Bangiophyceae</taxon>
        <taxon>Cyanidiales</taxon>
        <taxon>Cyanidiaceae</taxon>
        <taxon>Cyanidium</taxon>
    </lineage>
</organism>
<evidence type="ECO:0000256" key="1">
    <source>
        <dbReference type="SAM" id="MobiDB-lite"/>
    </source>
</evidence>
<feature type="region of interest" description="Disordered" evidence="1">
    <location>
        <begin position="497"/>
        <end position="539"/>
    </location>
</feature>
<dbReference type="GO" id="GO:0061630">
    <property type="term" value="F:ubiquitin protein ligase activity"/>
    <property type="evidence" value="ECO:0007669"/>
    <property type="project" value="InterPro"/>
</dbReference>
<feature type="domain" description="C2H2-type" evidence="2">
    <location>
        <begin position="209"/>
        <end position="232"/>
    </location>
</feature>
<dbReference type="GO" id="GO:0043022">
    <property type="term" value="F:ribosome binding"/>
    <property type="evidence" value="ECO:0007669"/>
    <property type="project" value="TreeGrafter"/>
</dbReference>
<evidence type="ECO:0000259" key="2">
    <source>
        <dbReference type="SMART" id="SM00355"/>
    </source>
</evidence>
<sequence length="743" mass="79875">MHRLRTLYGVRHCVVCKASAAEVVAMGADASFARSNGSRGDAFAAAMEARGQSGGGYTDRASGMVFLDEPLFQQVCRLQSAVCRACEQPQRSLAALKQHIWREHDAAVLCNVCLKSGRKYLSELELYAGEAPAKKGTANSAVRMGIQEHLRRQHPLCRFCGRYCYDDDALYEHLNKQHFTCFLCERAGRLYVYYRNYWELEEHYRAEHYMCEAEGCRGVVFATRLDLQAHQAQVCGGAGGGGSHRHGGRRSAGGGGRAPGERPQPVTISLRDLHSDERTAAASRTPNGRHEQGGTMGDVERQARARRRGFSGGAVVFAGARPATGTAVSGEEEHGDRSGAERGHRSHRSTEMPAFRVPESAEERQRRSDALMQRLGEYWQGRPDVSGGGGASSASVNSFQRTCVDFLQQRLSADQCIGALQRILLDNGVDGRQLAEVLGEVSVLQPDAEPRQALIEACERRFPGLRVTSHATAAAPPPPSPAPHAPLLSNVVARNGNAPAFRRPTGRSGGAVWQAGDFPALPQGAASHPAPQRTTETPTAAAAVKLSAADLPTHASTVRRAVGGTSPSGDAFPPLSASFGSVQTADADCPTALQSTRARTDRTATNRPPAVGGDVFEPGKGGRVLDLQQLAHNRREQRLRQGTLIGYDGFAWEKQRVAQVARNAKQEHARREAVDIPGTPAAIHAPATNASPGAASRDADPQRERAIHNFLSEHRRSPSTAGIPRHGAPPLSTALSRPSPSQR</sequence>
<accession>A0AAV9IR84</accession>
<dbReference type="PANTHER" id="PTHR22938">
    <property type="entry name" value="ZINC FINGER PROTEIN 598"/>
    <property type="match status" value="1"/>
</dbReference>
<feature type="domain" description="C2H2-type" evidence="2">
    <location>
        <begin position="155"/>
        <end position="178"/>
    </location>
</feature>
<feature type="region of interest" description="Disordered" evidence="1">
    <location>
        <begin position="559"/>
        <end position="579"/>
    </location>
</feature>
<reference evidence="3 4" key="1">
    <citation type="submission" date="2022-07" db="EMBL/GenBank/DDBJ databases">
        <title>Genome-wide signatures of adaptation to extreme environments.</title>
        <authorList>
            <person name="Cho C.H."/>
            <person name="Yoon H.S."/>
        </authorList>
    </citation>
    <scope>NUCLEOTIDE SEQUENCE [LARGE SCALE GENOMIC DNA]</scope>
    <source>
        <strain evidence="3 4">DBV 063 E5</strain>
    </source>
</reference>
<feature type="region of interest" description="Disordered" evidence="1">
    <location>
        <begin position="236"/>
        <end position="299"/>
    </location>
</feature>
<feature type="region of interest" description="Disordered" evidence="1">
    <location>
        <begin position="311"/>
        <end position="367"/>
    </location>
</feature>
<protein>
    <recommendedName>
        <fullName evidence="2">C2H2-type domain-containing protein</fullName>
    </recommendedName>
</protein>
<dbReference type="InterPro" id="IPR013087">
    <property type="entry name" value="Znf_C2H2_type"/>
</dbReference>
<feature type="compositionally biased region" description="Basic and acidic residues" evidence="1">
    <location>
        <begin position="664"/>
        <end position="674"/>
    </location>
</feature>
<evidence type="ECO:0000313" key="4">
    <source>
        <dbReference type="Proteomes" id="UP001301350"/>
    </source>
</evidence>
<feature type="compositionally biased region" description="Basic and acidic residues" evidence="1">
    <location>
        <begin position="331"/>
        <end position="343"/>
    </location>
</feature>
<dbReference type="GO" id="GO:0016567">
    <property type="term" value="P:protein ubiquitination"/>
    <property type="evidence" value="ECO:0007669"/>
    <property type="project" value="TreeGrafter"/>
</dbReference>
<feature type="compositionally biased region" description="Polar residues" evidence="1">
    <location>
        <begin position="733"/>
        <end position="743"/>
    </location>
</feature>
<dbReference type="InterPro" id="IPR056437">
    <property type="entry name" value="Znf-C2H2_ZNF598/HEL2"/>
</dbReference>
<feature type="domain" description="C2H2-type" evidence="2">
    <location>
        <begin position="179"/>
        <end position="208"/>
    </location>
</feature>
<dbReference type="PANTHER" id="PTHR22938:SF0">
    <property type="entry name" value="E3 UBIQUITIN-PROTEIN LIGASE ZNF598"/>
    <property type="match status" value="1"/>
</dbReference>